<gene>
    <name evidence="2" type="ORF">A3F61_03635</name>
</gene>
<evidence type="ECO:0000313" key="2">
    <source>
        <dbReference type="EMBL" id="OGY11272.1"/>
    </source>
</evidence>
<dbReference type="STRING" id="1797517.A3F61_03635"/>
<reference evidence="2 3" key="1">
    <citation type="journal article" date="2016" name="Nat. Commun.">
        <title>Thousands of microbial genomes shed light on interconnected biogeochemical processes in an aquifer system.</title>
        <authorList>
            <person name="Anantharaman K."/>
            <person name="Brown C.T."/>
            <person name="Hug L.A."/>
            <person name="Sharon I."/>
            <person name="Castelle C.J."/>
            <person name="Probst A.J."/>
            <person name="Thomas B.C."/>
            <person name="Singh A."/>
            <person name="Wilkins M.J."/>
            <person name="Karaoz U."/>
            <person name="Brodie E.L."/>
            <person name="Williams K.H."/>
            <person name="Hubbard S.S."/>
            <person name="Banfield J.F."/>
        </authorList>
    </citation>
    <scope>NUCLEOTIDE SEQUENCE [LARGE SCALE GENOMIC DNA]</scope>
</reference>
<organism evidence="2 3">
    <name type="scientific">Candidatus Blackburnbacteria bacterium RIFCSPHIGHO2_12_FULL_41_13b</name>
    <dbReference type="NCBI Taxonomy" id="1797517"/>
    <lineage>
        <taxon>Bacteria</taxon>
        <taxon>Candidatus Blackburniibacteriota</taxon>
    </lineage>
</organism>
<dbReference type="InterPro" id="IPR039564">
    <property type="entry name" value="Peptidase_C39-like"/>
</dbReference>
<proteinExistence type="predicted"/>
<dbReference type="Pfam" id="PF13529">
    <property type="entry name" value="Peptidase_C39_2"/>
    <property type="match status" value="1"/>
</dbReference>
<dbReference type="AlphaFoldDB" id="A0A1G1V7V0"/>
<comment type="caution">
    <text evidence="2">The sequence shown here is derived from an EMBL/GenBank/DDBJ whole genome shotgun (WGS) entry which is preliminary data.</text>
</comment>
<sequence length="244" mass="27467">MHFLFVILVSLIVAGFAFFGGNINKPEAPAGEVYSPQPIVSSSPSPVLKPKVLFDVPFVSQAPTGNWDDPRQQDGCEEAAAYMGMLWVMGSEAPKTLEEQEKKILEIADWEEKEYGNYRDTSAEDTLERIYRQYFKYDKVKVVKDVTAEKIKQELSSGNLVQVPADGRVLANPNYTAPGPERHNLVIIGYDDSTGEFITNDNGTRRGKNYRYKYEVMMSAIRDYPTGYHEPITGKHKAMIVISK</sequence>
<dbReference type="Gene3D" id="3.90.70.10">
    <property type="entry name" value="Cysteine proteinases"/>
    <property type="match status" value="1"/>
</dbReference>
<evidence type="ECO:0000313" key="3">
    <source>
        <dbReference type="Proteomes" id="UP000178272"/>
    </source>
</evidence>
<accession>A0A1G1V7V0</accession>
<feature type="domain" description="Peptidase C39-like" evidence="1">
    <location>
        <begin position="55"/>
        <end position="201"/>
    </location>
</feature>
<dbReference type="Proteomes" id="UP000178272">
    <property type="component" value="Unassembled WGS sequence"/>
</dbReference>
<dbReference type="EMBL" id="MHCA01000041">
    <property type="protein sequence ID" value="OGY11272.1"/>
    <property type="molecule type" value="Genomic_DNA"/>
</dbReference>
<name>A0A1G1V7V0_9BACT</name>
<protein>
    <recommendedName>
        <fullName evidence="1">Peptidase C39-like domain-containing protein</fullName>
    </recommendedName>
</protein>
<evidence type="ECO:0000259" key="1">
    <source>
        <dbReference type="Pfam" id="PF13529"/>
    </source>
</evidence>